<evidence type="ECO:0000256" key="2">
    <source>
        <dbReference type="SAM" id="Phobius"/>
    </source>
</evidence>
<name>A0A1X6Y8P6_9RHOB</name>
<evidence type="ECO:0000313" key="4">
    <source>
        <dbReference type="Proteomes" id="UP000193570"/>
    </source>
</evidence>
<proteinExistence type="predicted"/>
<keyword evidence="2" id="KW-0812">Transmembrane</keyword>
<reference evidence="3 4" key="1">
    <citation type="submission" date="2017-03" db="EMBL/GenBank/DDBJ databases">
        <authorList>
            <person name="Afonso C.L."/>
            <person name="Miller P.J."/>
            <person name="Scott M.A."/>
            <person name="Spackman E."/>
            <person name="Goraichik I."/>
            <person name="Dimitrov K.M."/>
            <person name="Suarez D.L."/>
            <person name="Swayne D.E."/>
        </authorList>
    </citation>
    <scope>NUCLEOTIDE SEQUENCE [LARGE SCALE GENOMIC DNA]</scope>
    <source>
        <strain evidence="3 4">CECT 8625</strain>
    </source>
</reference>
<feature type="region of interest" description="Disordered" evidence="1">
    <location>
        <begin position="1"/>
        <end position="28"/>
    </location>
</feature>
<keyword evidence="4" id="KW-1185">Reference proteome</keyword>
<evidence type="ECO:0000256" key="1">
    <source>
        <dbReference type="SAM" id="MobiDB-lite"/>
    </source>
</evidence>
<accession>A0A1X6Y8P6</accession>
<organism evidence="3 4">
    <name type="scientific">Roseivivax jejudonensis</name>
    <dbReference type="NCBI Taxonomy" id="1529041"/>
    <lineage>
        <taxon>Bacteria</taxon>
        <taxon>Pseudomonadati</taxon>
        <taxon>Pseudomonadota</taxon>
        <taxon>Alphaproteobacteria</taxon>
        <taxon>Rhodobacterales</taxon>
        <taxon>Roseobacteraceae</taxon>
        <taxon>Roseivivax</taxon>
    </lineage>
</organism>
<dbReference type="EMBL" id="FWFK01000001">
    <property type="protein sequence ID" value="SLN12097.1"/>
    <property type="molecule type" value="Genomic_DNA"/>
</dbReference>
<dbReference type="Pfam" id="PF10095">
    <property type="entry name" value="DUF2333"/>
    <property type="match status" value="1"/>
</dbReference>
<evidence type="ECO:0000313" key="3">
    <source>
        <dbReference type="EMBL" id="SLN12097.1"/>
    </source>
</evidence>
<sequence>MASTTEQTGTGLRGMLVPATPRPARTQARRLPKIGRRGLKMTALALILGAVVNYGVFGPLTHEIDNDPAFRATLVPENGSAAVATAAALIDREVNGYGWTPNDPVLAPSAVLDNMPNFQTGITKAVGRFSFEMLDQIARTRGSSSADPDLERATGFLQFPPDIWVWEPSSSLLPTVPSETQYRQGLEALERYNARLSDGNAVFERRADTLAGTLSRISADLGSQTAQLERAQRSGWWIFSRTADDVFYQNKGMLYGYYVILAALGEDFERVIEERNLSTVWSQALESLRQGSQLAPAIVLNGDRDRSIFANHLALQGFYMKRAILQLEEAVSVMAV</sequence>
<evidence type="ECO:0008006" key="5">
    <source>
        <dbReference type="Google" id="ProtNLM"/>
    </source>
</evidence>
<protein>
    <recommendedName>
        <fullName evidence="5">DUF2333 domain-containing protein</fullName>
    </recommendedName>
</protein>
<gene>
    <name evidence="3" type="ORF">ROJ8625_00313</name>
</gene>
<feature type="compositionally biased region" description="Polar residues" evidence="1">
    <location>
        <begin position="1"/>
        <end position="10"/>
    </location>
</feature>
<keyword evidence="2" id="KW-0472">Membrane</keyword>
<dbReference type="InterPro" id="IPR016936">
    <property type="entry name" value="UCP029693"/>
</dbReference>
<dbReference type="AlphaFoldDB" id="A0A1X6Y8P6"/>
<keyword evidence="2" id="KW-1133">Transmembrane helix</keyword>
<feature type="transmembrane region" description="Helical" evidence="2">
    <location>
        <begin position="39"/>
        <end position="57"/>
    </location>
</feature>
<dbReference type="Proteomes" id="UP000193570">
    <property type="component" value="Unassembled WGS sequence"/>
</dbReference>